<comment type="cofactor">
    <cofactor evidence="1">
        <name>Fe cation</name>
        <dbReference type="ChEBI" id="CHEBI:24875"/>
    </cofactor>
</comment>
<keyword evidence="3" id="KW-0479">Metal-binding</keyword>
<dbReference type="PANTHER" id="PTHR43756">
    <property type="entry name" value="CHOLINE MONOOXYGENASE, CHLOROPLASTIC"/>
    <property type="match status" value="1"/>
</dbReference>
<keyword evidence="9" id="KW-1185">Reference proteome</keyword>
<evidence type="ECO:0000313" key="9">
    <source>
        <dbReference type="Proteomes" id="UP001596180"/>
    </source>
</evidence>
<dbReference type="Gene3D" id="2.102.10.10">
    <property type="entry name" value="Rieske [2Fe-2S] iron-sulphur domain"/>
    <property type="match status" value="1"/>
</dbReference>
<dbReference type="InterPro" id="IPR017941">
    <property type="entry name" value="Rieske_2Fe-2S"/>
</dbReference>
<dbReference type="CDD" id="cd03469">
    <property type="entry name" value="Rieske_RO_Alpha_N"/>
    <property type="match status" value="1"/>
</dbReference>
<dbReference type="InterPro" id="IPR036922">
    <property type="entry name" value="Rieske_2Fe-2S_sf"/>
</dbReference>
<dbReference type="PRINTS" id="PR00090">
    <property type="entry name" value="RNGDIOXGNASE"/>
</dbReference>
<organism evidence="8 9">
    <name type="scientific">Streptomyces chlorus</name>
    <dbReference type="NCBI Taxonomy" id="887452"/>
    <lineage>
        <taxon>Bacteria</taxon>
        <taxon>Bacillati</taxon>
        <taxon>Actinomycetota</taxon>
        <taxon>Actinomycetes</taxon>
        <taxon>Kitasatosporales</taxon>
        <taxon>Streptomycetaceae</taxon>
        <taxon>Streptomyces</taxon>
    </lineage>
</organism>
<dbReference type="PROSITE" id="PS51296">
    <property type="entry name" value="RIESKE"/>
    <property type="match status" value="1"/>
</dbReference>
<keyword evidence="6" id="KW-0411">Iron-sulfur</keyword>
<evidence type="ECO:0000256" key="6">
    <source>
        <dbReference type="ARBA" id="ARBA00023014"/>
    </source>
</evidence>
<sequence length="388" mass="43830">MSNHQQVLGTLIRYFKENTTHLADSELRVPTSHFTDDEHAARELALMRTVPVVVAHHSELPDPGSFVTRDVLGTPLLIVRQRDGSVGASINICKHRGGRVEVCEAGKKRAFTCSYHGWTYDRDGSLRHIPYAQFFEPLDRLEHGLAQVHTEERHGLVWVTLDPGEKPQTVAEYLGADMEERFREFNYEKSLLVLDKQFTVPVNWKLVVDGAVDSLHPKFLHPYGVGKLISTNTCVVESSGLHMQSFTPRMRLEKAVEAGEEDQVEGFYKHVGSSMFVFPNVNAAITPHHIEFWTTWPSSHSPSECTIHIRFLADPDTYDEKMAERIAKSWEILEEAATKEDWPMEETIQANALAVSGVYIYGRNEAGPQHLHRQLARKLAESEAGQPA</sequence>
<dbReference type="SUPFAM" id="SSF55961">
    <property type="entry name" value="Bet v1-like"/>
    <property type="match status" value="1"/>
</dbReference>
<name>A0ABW1DZW0_9ACTN</name>
<gene>
    <name evidence="8" type="ORF">ACFPZI_16135</name>
</gene>
<dbReference type="SUPFAM" id="SSF50022">
    <property type="entry name" value="ISP domain"/>
    <property type="match status" value="1"/>
</dbReference>
<dbReference type="EC" id="1.14.13.-" evidence="8"/>
<evidence type="ECO:0000256" key="4">
    <source>
        <dbReference type="ARBA" id="ARBA00023002"/>
    </source>
</evidence>
<accession>A0ABW1DZW0</accession>
<dbReference type="RefSeq" id="WP_181383787.1">
    <property type="nucleotide sequence ID" value="NZ_JBHSOA010000033.1"/>
</dbReference>
<evidence type="ECO:0000313" key="8">
    <source>
        <dbReference type="EMBL" id="MFC5853301.1"/>
    </source>
</evidence>
<dbReference type="GO" id="GO:0051213">
    <property type="term" value="F:dioxygenase activity"/>
    <property type="evidence" value="ECO:0007669"/>
    <property type="project" value="UniProtKB-KW"/>
</dbReference>
<dbReference type="Gene3D" id="3.90.380.10">
    <property type="entry name" value="Naphthalene 1,2-dioxygenase Alpha Subunit, Chain A, domain 1"/>
    <property type="match status" value="2"/>
</dbReference>
<dbReference type="InterPro" id="IPR015879">
    <property type="entry name" value="Ring_hydroxy_dOase_asu_C_dom"/>
</dbReference>
<keyword evidence="8" id="KW-0223">Dioxygenase</keyword>
<keyword evidence="5" id="KW-0408">Iron</keyword>
<comment type="caution">
    <text evidence="8">The sequence shown here is derived from an EMBL/GenBank/DDBJ whole genome shotgun (WGS) entry which is preliminary data.</text>
</comment>
<evidence type="ECO:0000256" key="2">
    <source>
        <dbReference type="ARBA" id="ARBA00022714"/>
    </source>
</evidence>
<proteinExistence type="predicted"/>
<feature type="domain" description="Rieske" evidence="7">
    <location>
        <begin position="52"/>
        <end position="159"/>
    </location>
</feature>
<evidence type="ECO:0000256" key="3">
    <source>
        <dbReference type="ARBA" id="ARBA00022723"/>
    </source>
</evidence>
<keyword evidence="4 8" id="KW-0560">Oxidoreductase</keyword>
<reference evidence="9" key="1">
    <citation type="journal article" date="2019" name="Int. J. Syst. Evol. Microbiol.">
        <title>The Global Catalogue of Microorganisms (GCM) 10K type strain sequencing project: providing services to taxonomists for standard genome sequencing and annotation.</title>
        <authorList>
            <consortium name="The Broad Institute Genomics Platform"/>
            <consortium name="The Broad Institute Genome Sequencing Center for Infectious Disease"/>
            <person name="Wu L."/>
            <person name="Ma J."/>
        </authorList>
    </citation>
    <scope>NUCLEOTIDE SEQUENCE [LARGE SCALE GENOMIC DNA]</scope>
    <source>
        <strain evidence="9">JCM 10411</strain>
    </source>
</reference>
<evidence type="ECO:0000256" key="1">
    <source>
        <dbReference type="ARBA" id="ARBA00001962"/>
    </source>
</evidence>
<dbReference type="Proteomes" id="UP001596180">
    <property type="component" value="Unassembled WGS sequence"/>
</dbReference>
<dbReference type="EMBL" id="JBHSOA010000033">
    <property type="protein sequence ID" value="MFC5853301.1"/>
    <property type="molecule type" value="Genomic_DNA"/>
</dbReference>
<dbReference type="InterPro" id="IPR001663">
    <property type="entry name" value="Rng_hydr_dOase-A"/>
</dbReference>
<dbReference type="Pfam" id="PF00355">
    <property type="entry name" value="Rieske"/>
    <property type="match status" value="1"/>
</dbReference>
<protein>
    <submittedName>
        <fullName evidence="8">Aromatic ring-hydroxylating dioxygenase subunit alpha</fullName>
        <ecNumber evidence="8">1.14.13.-</ecNumber>
    </submittedName>
</protein>
<keyword evidence="2" id="KW-0001">2Fe-2S</keyword>
<dbReference type="PANTHER" id="PTHR43756:SF5">
    <property type="entry name" value="CHOLINE MONOOXYGENASE, CHLOROPLASTIC"/>
    <property type="match status" value="1"/>
</dbReference>
<evidence type="ECO:0000259" key="7">
    <source>
        <dbReference type="PROSITE" id="PS51296"/>
    </source>
</evidence>
<evidence type="ECO:0000256" key="5">
    <source>
        <dbReference type="ARBA" id="ARBA00023004"/>
    </source>
</evidence>
<dbReference type="Pfam" id="PF00848">
    <property type="entry name" value="Ring_hydroxyl_A"/>
    <property type="match status" value="1"/>
</dbReference>